<dbReference type="FunFam" id="1.10.580.10:FF:000001">
    <property type="entry name" value="Citrate synthase"/>
    <property type="match status" value="1"/>
</dbReference>
<dbReference type="GO" id="GO:0005975">
    <property type="term" value="P:carbohydrate metabolic process"/>
    <property type="evidence" value="ECO:0007669"/>
    <property type="project" value="TreeGrafter"/>
</dbReference>
<dbReference type="PANTHER" id="PTHR11739:SF8">
    <property type="entry name" value="CITRATE SYNTHASE, MITOCHONDRIAL"/>
    <property type="match status" value="1"/>
</dbReference>
<evidence type="ECO:0000256" key="1">
    <source>
        <dbReference type="ARBA" id="ARBA00010566"/>
    </source>
</evidence>
<dbReference type="GO" id="GO:0046912">
    <property type="term" value="F:acyltransferase activity, acyl groups converted into alkyl on transfer"/>
    <property type="evidence" value="ECO:0007669"/>
    <property type="project" value="InterPro"/>
</dbReference>
<keyword evidence="2 4" id="KW-0808">Transferase</keyword>
<feature type="active site" evidence="3">
    <location>
        <position position="343"/>
    </location>
</feature>
<dbReference type="InterPro" id="IPR019810">
    <property type="entry name" value="Citrate_synthase_AS"/>
</dbReference>
<dbReference type="EMBL" id="VLTN01000016">
    <property type="protein sequence ID" value="KAA0153311.1"/>
    <property type="molecule type" value="Genomic_DNA"/>
</dbReference>
<evidence type="ECO:0000313" key="12">
    <source>
        <dbReference type="Proteomes" id="UP000324907"/>
    </source>
</evidence>
<evidence type="ECO:0000313" key="8">
    <source>
        <dbReference type="EMBL" id="KAA0170414.1"/>
    </source>
</evidence>
<keyword evidence="11" id="KW-1185">Reference proteome</keyword>
<evidence type="ECO:0000313" key="7">
    <source>
        <dbReference type="EMBL" id="KAA0153311.1"/>
    </source>
</evidence>
<dbReference type="GO" id="GO:0006099">
    <property type="term" value="P:tricarboxylic acid cycle"/>
    <property type="evidence" value="ECO:0007669"/>
    <property type="project" value="InterPro"/>
</dbReference>
<dbReference type="Proteomes" id="UP000324907">
    <property type="component" value="Unassembled WGS sequence"/>
</dbReference>
<dbReference type="InterPro" id="IPR016142">
    <property type="entry name" value="Citrate_synth-like_lrg_a-sub"/>
</dbReference>
<gene>
    <name evidence="5" type="ORF">CROE0942_LOCUS906</name>
    <name evidence="9" type="ORF">FNF27_02749</name>
    <name evidence="8" type="ORF">FNF28_01409</name>
    <name evidence="7" type="ORF">FNF29_03124</name>
    <name evidence="6" type="ORF">FNF31_06986</name>
</gene>
<dbReference type="NCBIfam" id="NF007128">
    <property type="entry name" value="PRK09569.1"/>
    <property type="match status" value="1"/>
</dbReference>
<comment type="similarity">
    <text evidence="1 4">Belongs to the citrate synthase family.</text>
</comment>
<dbReference type="Pfam" id="PF00285">
    <property type="entry name" value="Citrate_synt"/>
    <property type="match status" value="1"/>
</dbReference>
<evidence type="ECO:0000313" key="13">
    <source>
        <dbReference type="Proteomes" id="UP000325113"/>
    </source>
</evidence>
<dbReference type="InterPro" id="IPR010109">
    <property type="entry name" value="Citrate_synthase_euk"/>
</dbReference>
<dbReference type="InterPro" id="IPR016143">
    <property type="entry name" value="Citrate_synth-like_sm_a-sub"/>
</dbReference>
<dbReference type="EMBL" id="VLTO01000012">
    <property type="protein sequence ID" value="KAA0175668.1"/>
    <property type="molecule type" value="Genomic_DNA"/>
</dbReference>
<dbReference type="NCBIfam" id="TIGR01793">
    <property type="entry name" value="cit_synth_euk"/>
    <property type="match status" value="1"/>
</dbReference>
<reference evidence="10 11" key="1">
    <citation type="submission" date="2019-07" db="EMBL/GenBank/DDBJ databases">
        <title>Genomes of Cafeteria roenbergensis.</title>
        <authorList>
            <person name="Fischer M.G."/>
            <person name="Hackl T."/>
            <person name="Roman M."/>
        </authorList>
    </citation>
    <scope>NUCLEOTIDE SEQUENCE [LARGE SCALE GENOMIC DNA]</scope>
    <source>
        <strain evidence="7 11">BVI</strain>
        <strain evidence="6 13">Cflag</strain>
        <strain evidence="9 10">E4-10P</strain>
        <strain evidence="8 12">RCC970-E3</strain>
    </source>
</reference>
<evidence type="ECO:0000313" key="10">
    <source>
        <dbReference type="Proteomes" id="UP000322899"/>
    </source>
</evidence>
<evidence type="ECO:0000313" key="11">
    <source>
        <dbReference type="Proteomes" id="UP000323011"/>
    </source>
</evidence>
<organism evidence="6 13">
    <name type="scientific">Cafeteria roenbergensis</name>
    <name type="common">Marine flagellate</name>
    <dbReference type="NCBI Taxonomy" id="33653"/>
    <lineage>
        <taxon>Eukaryota</taxon>
        <taxon>Sar</taxon>
        <taxon>Stramenopiles</taxon>
        <taxon>Bigyra</taxon>
        <taxon>Opalozoa</taxon>
        <taxon>Bicosoecida</taxon>
        <taxon>Cafeteriaceae</taxon>
        <taxon>Cafeteria</taxon>
    </lineage>
</organism>
<dbReference type="SUPFAM" id="SSF48256">
    <property type="entry name" value="Citrate synthase"/>
    <property type="match status" value="1"/>
</dbReference>
<evidence type="ECO:0000256" key="3">
    <source>
        <dbReference type="PIRSR" id="PIRSR610109-1"/>
    </source>
</evidence>
<dbReference type="FunFam" id="1.10.230.10:FF:000001">
    <property type="entry name" value="Citrate synthase"/>
    <property type="match status" value="1"/>
</dbReference>
<dbReference type="Proteomes" id="UP000322899">
    <property type="component" value="Unassembled WGS sequence"/>
</dbReference>
<dbReference type="Gene3D" id="1.10.230.10">
    <property type="entry name" value="Cytochrome P450-Terp, domain 2"/>
    <property type="match status" value="1"/>
</dbReference>
<sequence length="458" mass="50756">MLARASVAARSAIASAHGAPARSMSGLVDRLTALVPEKQAEKKAVLAAHGDKVLGNVTVSQAYGGARGVQCMVWDTSLLDAEEGIRFRGHSIPELQEKLPKAPGGDEPLPEGLIWLLLTGELPTAEQAKEVTEIMHQRAALPDHVEPMIRAFPKSMHPMTQFSSAVLALQTESKFAQAYKNGVHKTEYWKHTLEDVLDLMAKLPRVAALIYRNTYHDGTIADYDSSLDYSANFNRMLGFNDTNFDELMRLYLTIHSDHEGGNVSAHATHLVGSALSDPYLSFSAGMNGLAGPLHGLANQEVLDWILELQRTFAERNVEVSPETVRDYTWETLNAGKVVPGYGHAVLRKTDPRYTCQREFALKHLPDSELFKIVSSVFEVVPDVLTEHGKTQNPWPNVDAHSGVLLMNYGMTENTYYTVLFGVSRAMGVLSQLFWDRALGMPIERPKSLTTEWIKNKFD</sequence>
<evidence type="ECO:0000313" key="9">
    <source>
        <dbReference type="EMBL" id="KAA0175668.1"/>
    </source>
</evidence>
<dbReference type="Gene3D" id="1.10.580.10">
    <property type="entry name" value="Citrate Synthase, domain 1"/>
    <property type="match status" value="1"/>
</dbReference>
<accession>A0A5A8CDI6</accession>
<dbReference type="PANTHER" id="PTHR11739">
    <property type="entry name" value="CITRATE SYNTHASE"/>
    <property type="match status" value="1"/>
</dbReference>
<dbReference type="PRINTS" id="PR00143">
    <property type="entry name" value="CITRTSNTHASE"/>
</dbReference>
<dbReference type="GO" id="GO:0005759">
    <property type="term" value="C:mitochondrial matrix"/>
    <property type="evidence" value="ECO:0007669"/>
    <property type="project" value="TreeGrafter"/>
</dbReference>
<dbReference type="EMBL" id="VLTM01000121">
    <property type="protein sequence ID" value="KAA0150667.1"/>
    <property type="molecule type" value="Genomic_DNA"/>
</dbReference>
<dbReference type="Proteomes" id="UP000323011">
    <property type="component" value="Unassembled WGS sequence"/>
</dbReference>
<protein>
    <recommendedName>
        <fullName evidence="4">Citrate synthase</fullName>
    </recommendedName>
</protein>
<dbReference type="Proteomes" id="UP000325113">
    <property type="component" value="Unassembled WGS sequence"/>
</dbReference>
<dbReference type="GO" id="GO:0006101">
    <property type="term" value="P:citrate metabolic process"/>
    <property type="evidence" value="ECO:0007669"/>
    <property type="project" value="InterPro"/>
</dbReference>
<proteinExistence type="inferred from homology"/>
<dbReference type="EMBL" id="HBET01001310">
    <property type="protein sequence ID" value="CAD8556572.1"/>
    <property type="molecule type" value="Transcribed_RNA"/>
</dbReference>
<feature type="active site" evidence="3">
    <location>
        <position position="294"/>
    </location>
</feature>
<dbReference type="InterPro" id="IPR036969">
    <property type="entry name" value="Citrate_synthase_sf"/>
</dbReference>
<evidence type="ECO:0000256" key="2">
    <source>
        <dbReference type="ARBA" id="ARBA00022679"/>
    </source>
</evidence>
<feature type="active site" evidence="3">
    <location>
        <position position="398"/>
    </location>
</feature>
<dbReference type="InterPro" id="IPR002020">
    <property type="entry name" value="Citrate_synthase"/>
</dbReference>
<dbReference type="EMBL" id="VLTL01000013">
    <property type="protein sequence ID" value="KAA0170414.1"/>
    <property type="molecule type" value="Genomic_DNA"/>
</dbReference>
<dbReference type="AlphaFoldDB" id="A0A5A8CDI6"/>
<name>A0A5A8CDI6_CAFRO</name>
<evidence type="ECO:0000313" key="5">
    <source>
        <dbReference type="EMBL" id="CAD8556572.1"/>
    </source>
</evidence>
<dbReference type="OMA" id="VLEWLFK"/>
<evidence type="ECO:0000313" key="6">
    <source>
        <dbReference type="EMBL" id="KAA0150667.1"/>
    </source>
</evidence>
<reference evidence="5" key="2">
    <citation type="submission" date="2021-01" db="EMBL/GenBank/DDBJ databases">
        <authorList>
            <person name="Corre E."/>
            <person name="Pelletier E."/>
            <person name="Niang G."/>
            <person name="Scheremetjew M."/>
            <person name="Finn R."/>
            <person name="Kale V."/>
            <person name="Holt S."/>
            <person name="Cochrane G."/>
            <person name="Meng A."/>
            <person name="Brown T."/>
            <person name="Cohen L."/>
        </authorList>
    </citation>
    <scope>NUCLEOTIDE SEQUENCE</scope>
    <source>
        <strain evidence="5">E4-10</strain>
    </source>
</reference>
<dbReference type="OrthoDB" id="8017587at2759"/>
<evidence type="ECO:0000256" key="4">
    <source>
        <dbReference type="RuleBase" id="RU000441"/>
    </source>
</evidence>
<dbReference type="PROSITE" id="PS00480">
    <property type="entry name" value="CITRATE_SYNTHASE"/>
    <property type="match status" value="1"/>
</dbReference>